<evidence type="ECO:0000313" key="3">
    <source>
        <dbReference type="WBParaSite" id="MBELARI_LOCUS19946"/>
    </source>
</evidence>
<dbReference type="Proteomes" id="UP000887575">
    <property type="component" value="Unassembled WGS sequence"/>
</dbReference>
<keyword evidence="2" id="KW-1185">Reference proteome</keyword>
<feature type="region of interest" description="Disordered" evidence="1">
    <location>
        <begin position="129"/>
        <end position="178"/>
    </location>
</feature>
<evidence type="ECO:0000256" key="1">
    <source>
        <dbReference type="SAM" id="MobiDB-lite"/>
    </source>
</evidence>
<name>A0AAF3F0E5_9BILA</name>
<organism evidence="2 3">
    <name type="scientific">Mesorhabditis belari</name>
    <dbReference type="NCBI Taxonomy" id="2138241"/>
    <lineage>
        <taxon>Eukaryota</taxon>
        <taxon>Metazoa</taxon>
        <taxon>Ecdysozoa</taxon>
        <taxon>Nematoda</taxon>
        <taxon>Chromadorea</taxon>
        <taxon>Rhabditida</taxon>
        <taxon>Rhabditina</taxon>
        <taxon>Rhabditomorpha</taxon>
        <taxon>Rhabditoidea</taxon>
        <taxon>Rhabditidae</taxon>
        <taxon>Mesorhabditinae</taxon>
        <taxon>Mesorhabditis</taxon>
    </lineage>
</organism>
<dbReference type="WBParaSite" id="MBELARI_LOCUS19946">
    <property type="protein sequence ID" value="MBELARI_LOCUS19946"/>
    <property type="gene ID" value="MBELARI_LOCUS19946"/>
</dbReference>
<sequence>MPRGRKAALQTTRIKRTRPRPVRTVITKGNLVELFDSLMDGDESIQQSYNFSVCVDTPSRKQARGLDAIFEEELSQDETGDISNASQHSVKKNQYMTQLQELNDQYDDESDFSLLIESENGIRMQIINGKLKPHPRQTKSRTPEKVEPFKQLDQNRPMPPPKVKKNETKQEMQAIPPTPIPESALRARLRQSLAFPDRMAITKRQIRETHEARMSARPSIAPRMGPFSIRDIIDKRLQLADEFGKAPITPPQRQTLSPQPMRPSMASLKEDDLSNILTAKKT</sequence>
<accession>A0AAF3F0E5</accession>
<dbReference type="AlphaFoldDB" id="A0AAF3F0E5"/>
<reference evidence="3" key="1">
    <citation type="submission" date="2024-02" db="UniProtKB">
        <authorList>
            <consortium name="WormBaseParasite"/>
        </authorList>
    </citation>
    <scope>IDENTIFICATION</scope>
</reference>
<protein>
    <submittedName>
        <fullName evidence="3">Uncharacterized protein</fullName>
    </submittedName>
</protein>
<evidence type="ECO:0000313" key="2">
    <source>
        <dbReference type="Proteomes" id="UP000887575"/>
    </source>
</evidence>
<feature type="compositionally biased region" description="Basic and acidic residues" evidence="1">
    <location>
        <begin position="141"/>
        <end position="150"/>
    </location>
</feature>
<proteinExistence type="predicted"/>
<feature type="region of interest" description="Disordered" evidence="1">
    <location>
        <begin position="243"/>
        <end position="282"/>
    </location>
</feature>